<dbReference type="InterPro" id="IPR012334">
    <property type="entry name" value="Pectin_lyas_fold"/>
</dbReference>
<feature type="non-terminal residue" evidence="3">
    <location>
        <position position="481"/>
    </location>
</feature>
<organism evidence="3 4">
    <name type="scientific">Streblomastix strix</name>
    <dbReference type="NCBI Taxonomy" id="222440"/>
    <lineage>
        <taxon>Eukaryota</taxon>
        <taxon>Metamonada</taxon>
        <taxon>Preaxostyla</taxon>
        <taxon>Oxymonadida</taxon>
        <taxon>Streblomastigidae</taxon>
        <taxon>Streblomastix</taxon>
    </lineage>
</organism>
<dbReference type="Gene3D" id="2.160.20.10">
    <property type="entry name" value="Single-stranded right-handed beta-helix, Pectin lyase-like"/>
    <property type="match status" value="1"/>
</dbReference>
<keyword evidence="1" id="KW-0472">Membrane</keyword>
<feature type="transmembrane region" description="Helical" evidence="1">
    <location>
        <begin position="453"/>
        <end position="477"/>
    </location>
</feature>
<keyword evidence="1" id="KW-0812">Transmembrane</keyword>
<dbReference type="EMBL" id="SNRW01011652">
    <property type="protein sequence ID" value="KAA6374876.1"/>
    <property type="molecule type" value="Genomic_DNA"/>
</dbReference>
<dbReference type="Proteomes" id="UP000324800">
    <property type="component" value="Unassembled WGS sequence"/>
</dbReference>
<feature type="chain" id="PRO_5023920671" description="Right handed beta helix domain-containing protein" evidence="2">
    <location>
        <begin position="20"/>
        <end position="481"/>
    </location>
</feature>
<protein>
    <recommendedName>
        <fullName evidence="5">Right handed beta helix domain-containing protein</fullName>
    </recommendedName>
</protein>
<feature type="signal peptide" evidence="2">
    <location>
        <begin position="1"/>
        <end position="19"/>
    </location>
</feature>
<proteinExistence type="predicted"/>
<dbReference type="SUPFAM" id="SSF51126">
    <property type="entry name" value="Pectin lyase-like"/>
    <property type="match status" value="1"/>
</dbReference>
<evidence type="ECO:0000256" key="2">
    <source>
        <dbReference type="SAM" id="SignalP"/>
    </source>
</evidence>
<evidence type="ECO:0008006" key="5">
    <source>
        <dbReference type="Google" id="ProtNLM"/>
    </source>
</evidence>
<reference evidence="3 4" key="1">
    <citation type="submission" date="2019-03" db="EMBL/GenBank/DDBJ databases">
        <title>Single cell metagenomics reveals metabolic interactions within the superorganism composed of flagellate Streblomastix strix and complex community of Bacteroidetes bacteria on its surface.</title>
        <authorList>
            <person name="Treitli S.C."/>
            <person name="Kolisko M."/>
            <person name="Husnik F."/>
            <person name="Keeling P."/>
            <person name="Hampl V."/>
        </authorList>
    </citation>
    <scope>NUCLEOTIDE SEQUENCE [LARGE SCALE GENOMIC DNA]</scope>
    <source>
        <strain evidence="3">ST1C</strain>
    </source>
</reference>
<name>A0A5J4UVZ5_9EUKA</name>
<evidence type="ECO:0000313" key="4">
    <source>
        <dbReference type="Proteomes" id="UP000324800"/>
    </source>
</evidence>
<evidence type="ECO:0000313" key="3">
    <source>
        <dbReference type="EMBL" id="KAA6374876.1"/>
    </source>
</evidence>
<dbReference type="AlphaFoldDB" id="A0A5J4UVZ5"/>
<dbReference type="InterPro" id="IPR011050">
    <property type="entry name" value="Pectin_lyase_fold/virulence"/>
</dbReference>
<sequence length="481" mass="53970">MNFILLLAVSFAICDQSTSLNLDSVSIHSSVVPLPISSSIQHESIKIFESLTSPNEQSLFNSTEAVCQFKVSQDINGSFRTVSEALAVPCTESGGYEIFLLDSEHIEYLIVNQQSTILIKGKYAKPTIWLTQSGDQTIIDLILGNLTLLNIEFQYSLTNKSEQKLTPYKNLVRAESQDHYPILNICNCIFQSVPTDILQFVTQLEISHTQSVTVTNCTFNGVLNNKSTISMLQVEECKDVTLQGCIFQNSLISSDEEPIVLYYTLPNGSIVVQDCEFRNIHLENKLLRTVLKIYGESQTNVTLMNNTFSNCHGLESEVGALLILDYLRDNEIRYYLINNNTFKNNTGKFSGSIFLFSDNLLSYFSFNNNTFFNNSNNFTHGQDAFLNFSNPSYEWTKDNIGSIITSMFNGSTSDILNGSVYYEMRRKDEETVTGNITLPNPPSPGKKWYNNKYIIIGGACGMVILIIAVVIIIVSCVQCRK</sequence>
<accession>A0A5J4UVZ5</accession>
<evidence type="ECO:0000256" key="1">
    <source>
        <dbReference type="SAM" id="Phobius"/>
    </source>
</evidence>
<keyword evidence="2" id="KW-0732">Signal</keyword>
<keyword evidence="1" id="KW-1133">Transmembrane helix</keyword>
<gene>
    <name evidence="3" type="ORF">EZS28_029597</name>
</gene>
<comment type="caution">
    <text evidence="3">The sequence shown here is derived from an EMBL/GenBank/DDBJ whole genome shotgun (WGS) entry which is preliminary data.</text>
</comment>